<dbReference type="EMBL" id="CP071249">
    <property type="protein sequence ID" value="UUF06198.1"/>
    <property type="molecule type" value="Genomic_DNA"/>
</dbReference>
<keyword evidence="9" id="KW-1185">Reference proteome</keyword>
<accession>A0ABY5JJ07</accession>
<reference evidence="8 9" key="1">
    <citation type="submission" date="2021-03" db="EMBL/GenBank/DDBJ databases">
        <title>Comparative Genomics and Metabolomics in the genus Turicibacter.</title>
        <authorList>
            <person name="Maki J."/>
            <person name="Looft T."/>
        </authorList>
    </citation>
    <scope>NUCLEOTIDE SEQUENCE [LARGE SCALE GENOMIC DNA]</scope>
    <source>
        <strain evidence="8 9">MMM721</strain>
    </source>
</reference>
<protein>
    <recommendedName>
        <fullName evidence="7">Citrate transporter-like domain-containing protein</fullName>
    </recommendedName>
</protein>
<feature type="domain" description="Citrate transporter-like" evidence="7">
    <location>
        <begin position="13"/>
        <end position="100"/>
    </location>
</feature>
<dbReference type="InterPro" id="IPR004680">
    <property type="entry name" value="Cit_transptr-like_dom"/>
</dbReference>
<feature type="transmembrane region" description="Helical" evidence="6">
    <location>
        <begin position="92"/>
        <end position="109"/>
    </location>
</feature>
<evidence type="ECO:0000313" key="9">
    <source>
        <dbReference type="Proteomes" id="UP001058016"/>
    </source>
</evidence>
<dbReference type="Proteomes" id="UP001058016">
    <property type="component" value="Chromosome"/>
</dbReference>
<keyword evidence="5 6" id="KW-0472">Membrane</keyword>
<keyword evidence="2" id="KW-0813">Transport</keyword>
<dbReference type="RefSeq" id="WP_055275332.1">
    <property type="nucleotide sequence ID" value="NZ_CP071249.1"/>
</dbReference>
<organism evidence="8 9">
    <name type="scientific">Turicibacter bilis</name>
    <dbReference type="NCBI Taxonomy" id="2735723"/>
    <lineage>
        <taxon>Bacteria</taxon>
        <taxon>Bacillati</taxon>
        <taxon>Bacillota</taxon>
        <taxon>Erysipelotrichia</taxon>
        <taxon>Erysipelotrichales</taxon>
        <taxon>Turicibacteraceae</taxon>
        <taxon>Turicibacter</taxon>
    </lineage>
</organism>
<dbReference type="Pfam" id="PF03600">
    <property type="entry name" value="CitMHS"/>
    <property type="match status" value="1"/>
</dbReference>
<gene>
    <name evidence="8" type="ORF">J0J69_00995</name>
</gene>
<feature type="transmembrane region" description="Helical" evidence="6">
    <location>
        <begin position="50"/>
        <end position="71"/>
    </location>
</feature>
<proteinExistence type="predicted"/>
<keyword evidence="4 6" id="KW-1133">Transmembrane helix</keyword>
<evidence type="ECO:0000256" key="1">
    <source>
        <dbReference type="ARBA" id="ARBA00004141"/>
    </source>
</evidence>
<evidence type="ECO:0000256" key="5">
    <source>
        <dbReference type="ARBA" id="ARBA00023136"/>
    </source>
</evidence>
<evidence type="ECO:0000256" key="6">
    <source>
        <dbReference type="SAM" id="Phobius"/>
    </source>
</evidence>
<evidence type="ECO:0000313" key="8">
    <source>
        <dbReference type="EMBL" id="UUF06198.1"/>
    </source>
</evidence>
<sequence>MNIILIIITICVYILMILNTKKRTATALLGAGTLLLIGTLTSSFDVAKAFTSFPSEIIILLIVLSLFTDIFERCGVMNRISYKFLSSSRKEVKLLLFSFCPSLFSLVPYL</sequence>
<evidence type="ECO:0000256" key="4">
    <source>
        <dbReference type="ARBA" id="ARBA00022989"/>
    </source>
</evidence>
<evidence type="ECO:0000259" key="7">
    <source>
        <dbReference type="Pfam" id="PF03600"/>
    </source>
</evidence>
<keyword evidence="3 6" id="KW-0812">Transmembrane</keyword>
<evidence type="ECO:0000256" key="3">
    <source>
        <dbReference type="ARBA" id="ARBA00022692"/>
    </source>
</evidence>
<comment type="subcellular location">
    <subcellularLocation>
        <location evidence="1">Membrane</location>
        <topology evidence="1">Multi-pass membrane protein</topology>
    </subcellularLocation>
</comment>
<name>A0ABY5JJ07_9FIRM</name>
<evidence type="ECO:0000256" key="2">
    <source>
        <dbReference type="ARBA" id="ARBA00022448"/>
    </source>
</evidence>
<feature type="transmembrane region" description="Helical" evidence="6">
    <location>
        <begin position="25"/>
        <end position="44"/>
    </location>
</feature>